<name>A0A1I6UPN9_9PSEU</name>
<proteinExistence type="predicted"/>
<evidence type="ECO:0000256" key="4">
    <source>
        <dbReference type="PROSITE-ProRule" id="PRU00335"/>
    </source>
</evidence>
<evidence type="ECO:0000259" key="5">
    <source>
        <dbReference type="PROSITE" id="PS50977"/>
    </source>
</evidence>
<dbReference type="InterPro" id="IPR009057">
    <property type="entry name" value="Homeodomain-like_sf"/>
</dbReference>
<accession>A0A1I6UPN9</accession>
<dbReference type="PROSITE" id="PS01081">
    <property type="entry name" value="HTH_TETR_1"/>
    <property type="match status" value="1"/>
</dbReference>
<dbReference type="InterPro" id="IPR001647">
    <property type="entry name" value="HTH_TetR"/>
</dbReference>
<dbReference type="AlphaFoldDB" id="A0A1I6UPN9"/>
<evidence type="ECO:0000256" key="1">
    <source>
        <dbReference type="ARBA" id="ARBA00023015"/>
    </source>
</evidence>
<protein>
    <submittedName>
        <fullName evidence="6">Transcriptional regulator, TetR family</fullName>
    </submittedName>
</protein>
<dbReference type="Proteomes" id="UP000198852">
    <property type="component" value="Unassembled WGS sequence"/>
</dbReference>
<feature type="DNA-binding region" description="H-T-H motif" evidence="4">
    <location>
        <begin position="28"/>
        <end position="47"/>
    </location>
</feature>
<dbReference type="GO" id="GO:0000976">
    <property type="term" value="F:transcription cis-regulatory region binding"/>
    <property type="evidence" value="ECO:0007669"/>
    <property type="project" value="TreeGrafter"/>
</dbReference>
<dbReference type="GO" id="GO:0003700">
    <property type="term" value="F:DNA-binding transcription factor activity"/>
    <property type="evidence" value="ECO:0007669"/>
    <property type="project" value="TreeGrafter"/>
</dbReference>
<dbReference type="RefSeq" id="WP_093422991.1">
    <property type="nucleotide sequence ID" value="NZ_FOZX01000012.1"/>
</dbReference>
<keyword evidence="2 4" id="KW-0238">DNA-binding</keyword>
<dbReference type="EMBL" id="FOZX01000012">
    <property type="protein sequence ID" value="SFT03425.1"/>
    <property type="molecule type" value="Genomic_DNA"/>
</dbReference>
<evidence type="ECO:0000256" key="3">
    <source>
        <dbReference type="ARBA" id="ARBA00023163"/>
    </source>
</evidence>
<dbReference type="InterPro" id="IPR023772">
    <property type="entry name" value="DNA-bd_HTH_TetR-type_CS"/>
</dbReference>
<dbReference type="STRING" id="95161.SAMN05660874_05137"/>
<evidence type="ECO:0000256" key="2">
    <source>
        <dbReference type="ARBA" id="ARBA00023125"/>
    </source>
</evidence>
<keyword evidence="3" id="KW-0804">Transcription</keyword>
<dbReference type="OrthoDB" id="3682047at2"/>
<sequence>MPQPTDRADRILDAAAELVVRMGFRKVTIDDIARRAEVGKGTVYLHWRTKEELFEALIMRESIGLLNDLTEAMRADPAEARPHRFFRRSFLLTVRDPLMKALVTGDTELLGNFKRFARNGEAQRFRDRYRELIVKHRLLRDDLPDAYLALTATATGFHLTDTINPDFAALTDEAKADALEHTVRAAFEPAGEPDPDSLATVASEVGDLFDELNAQFREWIYTPPRSG</sequence>
<evidence type="ECO:0000313" key="7">
    <source>
        <dbReference type="Proteomes" id="UP000198852"/>
    </source>
</evidence>
<keyword evidence="7" id="KW-1185">Reference proteome</keyword>
<dbReference type="PROSITE" id="PS50977">
    <property type="entry name" value="HTH_TETR_2"/>
    <property type="match status" value="1"/>
</dbReference>
<dbReference type="PANTHER" id="PTHR30055">
    <property type="entry name" value="HTH-TYPE TRANSCRIPTIONAL REGULATOR RUTR"/>
    <property type="match status" value="1"/>
</dbReference>
<evidence type="ECO:0000313" key="6">
    <source>
        <dbReference type="EMBL" id="SFT03425.1"/>
    </source>
</evidence>
<dbReference type="PANTHER" id="PTHR30055:SF234">
    <property type="entry name" value="HTH-TYPE TRANSCRIPTIONAL REGULATOR BETI"/>
    <property type="match status" value="1"/>
</dbReference>
<dbReference type="InterPro" id="IPR050109">
    <property type="entry name" value="HTH-type_TetR-like_transc_reg"/>
</dbReference>
<dbReference type="SUPFAM" id="SSF46689">
    <property type="entry name" value="Homeodomain-like"/>
    <property type="match status" value="1"/>
</dbReference>
<reference evidence="7" key="1">
    <citation type="submission" date="2016-10" db="EMBL/GenBank/DDBJ databases">
        <authorList>
            <person name="Varghese N."/>
            <person name="Submissions S."/>
        </authorList>
    </citation>
    <scope>NUCLEOTIDE SEQUENCE [LARGE SCALE GENOMIC DNA]</scope>
    <source>
        <strain evidence="7">DSM 44771</strain>
    </source>
</reference>
<dbReference type="Gene3D" id="1.10.357.10">
    <property type="entry name" value="Tetracycline Repressor, domain 2"/>
    <property type="match status" value="1"/>
</dbReference>
<feature type="domain" description="HTH tetR-type" evidence="5">
    <location>
        <begin position="5"/>
        <end position="65"/>
    </location>
</feature>
<keyword evidence="1" id="KW-0805">Transcription regulation</keyword>
<dbReference type="PRINTS" id="PR00455">
    <property type="entry name" value="HTHTETR"/>
</dbReference>
<gene>
    <name evidence="6" type="ORF">SAMN05660874_05137</name>
</gene>
<organism evidence="6 7">
    <name type="scientific">Saccharopolyspora flava</name>
    <dbReference type="NCBI Taxonomy" id="95161"/>
    <lineage>
        <taxon>Bacteria</taxon>
        <taxon>Bacillati</taxon>
        <taxon>Actinomycetota</taxon>
        <taxon>Actinomycetes</taxon>
        <taxon>Pseudonocardiales</taxon>
        <taxon>Pseudonocardiaceae</taxon>
        <taxon>Saccharopolyspora</taxon>
    </lineage>
</organism>
<dbReference type="Pfam" id="PF00440">
    <property type="entry name" value="TetR_N"/>
    <property type="match status" value="1"/>
</dbReference>